<gene>
    <name evidence="1" type="ORF">METZ01_LOCUS5951</name>
</gene>
<sequence length="35" mass="4060">MTFIIDPMGKIEKIYEKVNVNTHAEKILDDLLAKK</sequence>
<accession>A0A381NEZ7</accession>
<organism evidence="1">
    <name type="scientific">marine metagenome</name>
    <dbReference type="NCBI Taxonomy" id="408172"/>
    <lineage>
        <taxon>unclassified sequences</taxon>
        <taxon>metagenomes</taxon>
        <taxon>ecological metagenomes</taxon>
    </lineage>
</organism>
<dbReference type="Gene3D" id="3.40.30.10">
    <property type="entry name" value="Glutaredoxin"/>
    <property type="match status" value="1"/>
</dbReference>
<reference evidence="1" key="1">
    <citation type="submission" date="2018-05" db="EMBL/GenBank/DDBJ databases">
        <authorList>
            <person name="Lanie J.A."/>
            <person name="Ng W.-L."/>
            <person name="Kazmierczak K.M."/>
            <person name="Andrzejewski T.M."/>
            <person name="Davidsen T.M."/>
            <person name="Wayne K.J."/>
            <person name="Tettelin H."/>
            <person name="Glass J.I."/>
            <person name="Rusch D."/>
            <person name="Podicherti R."/>
            <person name="Tsui H.-C.T."/>
            <person name="Winkler M.E."/>
        </authorList>
    </citation>
    <scope>NUCLEOTIDE SEQUENCE</scope>
</reference>
<protein>
    <recommendedName>
        <fullName evidence="2">Alkyl hydroperoxide reductase subunit C/ Thiol specific antioxidant domain-containing protein</fullName>
    </recommendedName>
</protein>
<proteinExistence type="predicted"/>
<dbReference type="EMBL" id="UINC01000313">
    <property type="protein sequence ID" value="SUZ53097.1"/>
    <property type="molecule type" value="Genomic_DNA"/>
</dbReference>
<dbReference type="AlphaFoldDB" id="A0A381NEZ7"/>
<evidence type="ECO:0008006" key="2">
    <source>
        <dbReference type="Google" id="ProtNLM"/>
    </source>
</evidence>
<name>A0A381NEZ7_9ZZZZ</name>
<evidence type="ECO:0000313" key="1">
    <source>
        <dbReference type="EMBL" id="SUZ53097.1"/>
    </source>
</evidence>